<evidence type="ECO:0000259" key="6">
    <source>
        <dbReference type="Pfam" id="PF01699"/>
    </source>
</evidence>
<feature type="domain" description="Sodium/calcium exchanger membrane region" evidence="6">
    <location>
        <begin position="251"/>
        <end position="393"/>
    </location>
</feature>
<dbReference type="EMBL" id="CABPSR010000007">
    <property type="protein sequence ID" value="VVE81035.1"/>
    <property type="molecule type" value="Genomic_DNA"/>
</dbReference>
<feature type="transmembrane region" description="Helical" evidence="5">
    <location>
        <begin position="70"/>
        <end position="88"/>
    </location>
</feature>
<feature type="transmembrane region" description="Helical" evidence="5">
    <location>
        <begin position="100"/>
        <end position="124"/>
    </location>
</feature>
<keyword evidence="2 5" id="KW-0812">Transmembrane</keyword>
<keyword evidence="3 5" id="KW-1133">Transmembrane helix</keyword>
<evidence type="ECO:0000256" key="1">
    <source>
        <dbReference type="ARBA" id="ARBA00004141"/>
    </source>
</evidence>
<feature type="transmembrane region" description="Helical" evidence="5">
    <location>
        <begin position="169"/>
        <end position="189"/>
    </location>
</feature>
<feature type="transmembrane region" description="Helical" evidence="5">
    <location>
        <begin position="286"/>
        <end position="304"/>
    </location>
</feature>
<dbReference type="Pfam" id="PF01699">
    <property type="entry name" value="Na_Ca_ex"/>
    <property type="match status" value="2"/>
</dbReference>
<proteinExistence type="predicted"/>
<dbReference type="AlphaFoldDB" id="A0A5E5B7S3"/>
<evidence type="ECO:0000313" key="7">
    <source>
        <dbReference type="EMBL" id="VVE81035.1"/>
    </source>
</evidence>
<feature type="domain" description="Sodium/calcium exchanger membrane region" evidence="6">
    <location>
        <begin position="69"/>
        <end position="222"/>
    </location>
</feature>
<organism evidence="7 8">
    <name type="scientific">Pandoraea sputorum</name>
    <dbReference type="NCBI Taxonomy" id="93222"/>
    <lineage>
        <taxon>Bacteria</taxon>
        <taxon>Pseudomonadati</taxon>
        <taxon>Pseudomonadota</taxon>
        <taxon>Betaproteobacteria</taxon>
        <taxon>Burkholderiales</taxon>
        <taxon>Burkholderiaceae</taxon>
        <taxon>Pandoraea</taxon>
    </lineage>
</organism>
<evidence type="ECO:0000313" key="8">
    <source>
        <dbReference type="Proteomes" id="UP000335538"/>
    </source>
</evidence>
<evidence type="ECO:0000256" key="2">
    <source>
        <dbReference type="ARBA" id="ARBA00022692"/>
    </source>
</evidence>
<reference evidence="7 8" key="1">
    <citation type="submission" date="2019-08" db="EMBL/GenBank/DDBJ databases">
        <authorList>
            <person name="Peeters C."/>
        </authorList>
    </citation>
    <scope>NUCLEOTIDE SEQUENCE [LARGE SCALE GENOMIC DNA]</scope>
    <source>
        <strain evidence="7 8">LMG 31121</strain>
    </source>
</reference>
<feature type="transmembrane region" description="Helical" evidence="5">
    <location>
        <begin position="248"/>
        <end position="266"/>
    </location>
</feature>
<dbReference type="PANTHER" id="PTHR37958:SF1">
    <property type="entry name" value="SODIUM-POTASSIUM_PROTON ANTIPORTER CHAA"/>
    <property type="match status" value="1"/>
</dbReference>
<comment type="subcellular location">
    <subcellularLocation>
        <location evidence="1">Membrane</location>
        <topology evidence="1">Multi-pass membrane protein</topology>
    </subcellularLocation>
</comment>
<name>A0A5E5B7S3_9BURK</name>
<keyword evidence="4 5" id="KW-0472">Membrane</keyword>
<dbReference type="Proteomes" id="UP000335538">
    <property type="component" value="Unassembled WGS sequence"/>
</dbReference>
<gene>
    <name evidence="7" type="ORF">PSP31121_03007</name>
</gene>
<feature type="transmembrane region" description="Helical" evidence="5">
    <location>
        <begin position="375"/>
        <end position="394"/>
    </location>
</feature>
<evidence type="ECO:0000256" key="3">
    <source>
        <dbReference type="ARBA" id="ARBA00022989"/>
    </source>
</evidence>
<dbReference type="GO" id="GO:0015385">
    <property type="term" value="F:sodium:proton antiporter activity"/>
    <property type="evidence" value="ECO:0007669"/>
    <property type="project" value="TreeGrafter"/>
</dbReference>
<feature type="transmembrane region" description="Helical" evidence="5">
    <location>
        <begin position="347"/>
        <end position="368"/>
    </location>
</feature>
<accession>A0A5E5B7S3</accession>
<feature type="transmembrane region" description="Helical" evidence="5">
    <location>
        <begin position="201"/>
        <end position="220"/>
    </location>
</feature>
<protein>
    <submittedName>
        <fullName evidence="7">Ionic transporter y4hA</fullName>
    </submittedName>
</protein>
<evidence type="ECO:0000256" key="5">
    <source>
        <dbReference type="SAM" id="Phobius"/>
    </source>
</evidence>
<sequence>MIRRSEVLIGAMFPPSLDLPYRWLPPFPEILESPTMSSSKTATLGHWTMYMPIVALIALGIAAFLPNAAALTLCAAALAGAVFSAVHHAETVAHKVGEPFGTLVLAVAVTIIEVALIVSVMLSGGPDKAGLARDTVFAAIMIVSTGIVGLCLLFGGVRHHTQGFHVEGASAALAVLCALSVLTLVLPNYTNSVVGPGLTASQLAFEGVISLVLYMVFVFVQTVSHRDYFLAKAPSEEVHVPPPSRRTAVLSLGLLVVALVAVVGLAKKLSPAVEQAVATAGAPKAVVGIVIAALVLLPEGLAALRAARANKLQTSLNLALGSALASIGLTIPTVAAVSLLLDQQIELGLAPKETVLLAITLLVSVLTLGTGRTTVLQGAVHLVLFAAFLFLAIVP</sequence>
<dbReference type="InterPro" id="IPR052946">
    <property type="entry name" value="Alkaline_pH_Ca-Antiporter"/>
</dbReference>
<evidence type="ECO:0000256" key="4">
    <source>
        <dbReference type="ARBA" id="ARBA00023136"/>
    </source>
</evidence>
<feature type="transmembrane region" description="Helical" evidence="5">
    <location>
        <begin position="316"/>
        <end position="341"/>
    </location>
</feature>
<dbReference type="PANTHER" id="PTHR37958">
    <property type="entry name" value="SODIUM-POTASSIUM/PROTON ANTIPORTER CHAA"/>
    <property type="match status" value="1"/>
</dbReference>
<dbReference type="InterPro" id="IPR004837">
    <property type="entry name" value="NaCa_Exmemb"/>
</dbReference>
<feature type="transmembrane region" description="Helical" evidence="5">
    <location>
        <begin position="136"/>
        <end position="157"/>
    </location>
</feature>
<dbReference type="GO" id="GO:0015386">
    <property type="term" value="F:potassium:proton antiporter activity"/>
    <property type="evidence" value="ECO:0007669"/>
    <property type="project" value="TreeGrafter"/>
</dbReference>
<dbReference type="GO" id="GO:0005886">
    <property type="term" value="C:plasma membrane"/>
    <property type="evidence" value="ECO:0007669"/>
    <property type="project" value="TreeGrafter"/>
</dbReference>
<feature type="transmembrane region" description="Helical" evidence="5">
    <location>
        <begin position="44"/>
        <end position="64"/>
    </location>
</feature>